<dbReference type="EMBL" id="CAEZSC010000023">
    <property type="protein sequence ID" value="CAB4533147.1"/>
    <property type="molecule type" value="Genomic_DNA"/>
</dbReference>
<keyword evidence="1" id="KW-0472">Membrane</keyword>
<dbReference type="InterPro" id="IPR003960">
    <property type="entry name" value="ATPase_AAA_CS"/>
</dbReference>
<dbReference type="EMBL" id="CAEZUD010000005">
    <property type="protein sequence ID" value="CAB4584424.1"/>
    <property type="molecule type" value="Genomic_DNA"/>
</dbReference>
<dbReference type="EMBL" id="CAEZUY010000021">
    <property type="protein sequence ID" value="CAB4610657.1"/>
    <property type="molecule type" value="Genomic_DNA"/>
</dbReference>
<organism evidence="6">
    <name type="scientific">freshwater metagenome</name>
    <dbReference type="NCBI Taxonomy" id="449393"/>
    <lineage>
        <taxon>unclassified sequences</taxon>
        <taxon>metagenomes</taxon>
        <taxon>ecological metagenomes</taxon>
    </lineage>
</organism>
<reference evidence="6" key="1">
    <citation type="submission" date="2020-05" db="EMBL/GenBank/DDBJ databases">
        <authorList>
            <person name="Chiriac C."/>
            <person name="Salcher M."/>
            <person name="Ghai R."/>
            <person name="Kavagutti S V."/>
        </authorList>
    </citation>
    <scope>NUCLEOTIDE SEQUENCE</scope>
</reference>
<dbReference type="PROSITE" id="PS00674">
    <property type="entry name" value="AAA"/>
    <property type="match status" value="1"/>
</dbReference>
<evidence type="ECO:0000313" key="5">
    <source>
        <dbReference type="EMBL" id="CAB4610657.1"/>
    </source>
</evidence>
<dbReference type="GO" id="GO:0004222">
    <property type="term" value="F:metalloendopeptidase activity"/>
    <property type="evidence" value="ECO:0007669"/>
    <property type="project" value="InterPro"/>
</dbReference>
<dbReference type="Gene3D" id="3.40.50.300">
    <property type="entry name" value="P-loop containing nucleotide triphosphate hydrolases"/>
    <property type="match status" value="1"/>
</dbReference>
<evidence type="ECO:0000313" key="4">
    <source>
        <dbReference type="EMBL" id="CAB4584424.1"/>
    </source>
</evidence>
<dbReference type="InterPro" id="IPR037219">
    <property type="entry name" value="Peptidase_M41-like"/>
</dbReference>
<feature type="transmembrane region" description="Helical" evidence="1">
    <location>
        <begin position="116"/>
        <end position="135"/>
    </location>
</feature>
<accession>A0A6J7QEU8</accession>
<dbReference type="SMART" id="SM00382">
    <property type="entry name" value="AAA"/>
    <property type="match status" value="1"/>
</dbReference>
<dbReference type="GO" id="GO:0005524">
    <property type="term" value="F:ATP binding"/>
    <property type="evidence" value="ECO:0007669"/>
    <property type="project" value="InterPro"/>
</dbReference>
<dbReference type="Gene3D" id="1.20.58.760">
    <property type="entry name" value="Peptidase M41"/>
    <property type="match status" value="1"/>
</dbReference>
<evidence type="ECO:0000313" key="3">
    <source>
        <dbReference type="EMBL" id="CAB4533147.1"/>
    </source>
</evidence>
<keyword evidence="1" id="KW-1133">Transmembrane helix</keyword>
<evidence type="ECO:0000259" key="2">
    <source>
        <dbReference type="SMART" id="SM00382"/>
    </source>
</evidence>
<dbReference type="InterPro" id="IPR027417">
    <property type="entry name" value="P-loop_NTPase"/>
</dbReference>
<feature type="domain" description="AAA+ ATPase" evidence="2">
    <location>
        <begin position="227"/>
        <end position="427"/>
    </location>
</feature>
<name>A0A6J7QEU8_9ZZZZ</name>
<dbReference type="EMBL" id="CAFBPI010000025">
    <property type="protein sequence ID" value="CAB5012862.1"/>
    <property type="molecule type" value="Genomic_DNA"/>
</dbReference>
<proteinExistence type="predicted"/>
<dbReference type="Pfam" id="PF01434">
    <property type="entry name" value="Peptidase_M41"/>
    <property type="match status" value="1"/>
</dbReference>
<sequence length="745" mass="82325">MTESSRPRDTDRKTRVHLTPYDRTKFLLLFVLVFFILVWAAMADNPLLTFADGVREIAESKTWLIFLFGVEIIRQLHFALAELLAPYHGIWVKYFAFVDRTLHRLSDWNRFRLSRVVKSLIFVALLAVVLGAIYKETPIKALFFAPKALWSALPMLGQLLFAVFFIIIQFGALFWFLSRGGIDTYFPDDIRTRFSDVWGQDHVLNRIRENLLFLESPESIEKHGGYVPGGLLLWGPPGTGKTLMAESMAGETGKPFVFVDPGAFNNMFFGVGVLKVKSLFRKLRKLALRYGGVVVFFDEADSLGNRGISTQTQRNTPAIFGDSCHGGEYLSPTTAQLLMKDSFVAGTAGGGGGGMGTLQALLTELSGLKKPRGFFNRIVRRALGMRPKLPPKYRILVVMATNMPEALDEALLRPGRIDRMYRVGYPSKAGRVRTYEGYLEKVSHSLTSEEIDKLATITPYATGATIKDTINEALIMAIRNGRTSITWTDVIKAKQLKELGPSEDVEYIERERHAVAVHEACHGVMAYLVRHHMSIDLATIEKGSDYLGMVASIPPDDQFTRWKSEYEADILVSLASLAGERIFFGGDNSSGVSGDLESATTIASFMEGHWGMGSTVSSHASNRRFEVGAPGGGKPRDAKDDSKALRIALADRIEDNLAGLLSKSEEIINLNRQKVLSLAHALESFKTISGEDVIAVMEGGVGPLVDGRPYQVNENIAAIEKYHQSAAAAHLAHQKPEVAIPVFSA</sequence>
<dbReference type="GO" id="GO:0004176">
    <property type="term" value="F:ATP-dependent peptidase activity"/>
    <property type="evidence" value="ECO:0007669"/>
    <property type="project" value="InterPro"/>
</dbReference>
<dbReference type="PANTHER" id="PTHR23076">
    <property type="entry name" value="METALLOPROTEASE M41 FTSH"/>
    <property type="match status" value="1"/>
</dbReference>
<dbReference type="InterPro" id="IPR000642">
    <property type="entry name" value="Peptidase_M41"/>
</dbReference>
<dbReference type="Gene3D" id="1.10.8.60">
    <property type="match status" value="1"/>
</dbReference>
<evidence type="ECO:0000313" key="6">
    <source>
        <dbReference type="EMBL" id="CAB5012862.1"/>
    </source>
</evidence>
<dbReference type="AlphaFoldDB" id="A0A6J7QEU8"/>
<keyword evidence="1" id="KW-0812">Transmembrane</keyword>
<dbReference type="GO" id="GO:0016887">
    <property type="term" value="F:ATP hydrolysis activity"/>
    <property type="evidence" value="ECO:0007669"/>
    <property type="project" value="InterPro"/>
</dbReference>
<dbReference type="GO" id="GO:0005886">
    <property type="term" value="C:plasma membrane"/>
    <property type="evidence" value="ECO:0007669"/>
    <property type="project" value="TreeGrafter"/>
</dbReference>
<feature type="transmembrane region" description="Helical" evidence="1">
    <location>
        <begin position="155"/>
        <end position="177"/>
    </location>
</feature>
<dbReference type="InterPro" id="IPR003959">
    <property type="entry name" value="ATPase_AAA_core"/>
</dbReference>
<dbReference type="GO" id="GO:0030163">
    <property type="term" value="P:protein catabolic process"/>
    <property type="evidence" value="ECO:0007669"/>
    <property type="project" value="TreeGrafter"/>
</dbReference>
<dbReference type="InterPro" id="IPR003593">
    <property type="entry name" value="AAA+_ATPase"/>
</dbReference>
<dbReference type="SUPFAM" id="SSF140990">
    <property type="entry name" value="FtsH protease domain-like"/>
    <property type="match status" value="1"/>
</dbReference>
<protein>
    <submittedName>
        <fullName evidence="6">Unannotated protein</fullName>
    </submittedName>
</protein>
<evidence type="ECO:0000256" key="1">
    <source>
        <dbReference type="SAM" id="Phobius"/>
    </source>
</evidence>
<feature type="transmembrane region" description="Helical" evidence="1">
    <location>
        <begin position="26"/>
        <end position="43"/>
    </location>
</feature>
<dbReference type="SUPFAM" id="SSF52540">
    <property type="entry name" value="P-loop containing nucleoside triphosphate hydrolases"/>
    <property type="match status" value="1"/>
</dbReference>
<dbReference type="Pfam" id="PF00004">
    <property type="entry name" value="AAA"/>
    <property type="match status" value="2"/>
</dbReference>
<gene>
    <name evidence="3" type="ORF">UFOPK1380_00538</name>
    <name evidence="4" type="ORF">UFOPK1778_00230</name>
    <name evidence="5" type="ORF">UFOPK1863_00377</name>
    <name evidence="6" type="ORF">UFOPK4095_00565</name>
</gene>
<dbReference type="PANTHER" id="PTHR23076:SF97">
    <property type="entry name" value="ATP-DEPENDENT ZINC METALLOPROTEASE YME1L1"/>
    <property type="match status" value="1"/>
</dbReference>
<dbReference type="GO" id="GO:0006508">
    <property type="term" value="P:proteolysis"/>
    <property type="evidence" value="ECO:0007669"/>
    <property type="project" value="InterPro"/>
</dbReference>